<dbReference type="EMBL" id="NBWU01000007">
    <property type="protein sequence ID" value="PCE63015.1"/>
    <property type="molecule type" value="Genomic_DNA"/>
</dbReference>
<dbReference type="GO" id="GO:0003677">
    <property type="term" value="F:DNA binding"/>
    <property type="evidence" value="ECO:0007669"/>
    <property type="project" value="UniProtKB-KW"/>
</dbReference>
<comment type="caution">
    <text evidence="2">The sequence shown here is derived from an EMBL/GenBank/DDBJ whole genome shotgun (WGS) entry which is preliminary data.</text>
</comment>
<protein>
    <submittedName>
        <fullName evidence="2">DNA-binding protein</fullName>
    </submittedName>
</protein>
<evidence type="ECO:0000313" key="2">
    <source>
        <dbReference type="EMBL" id="PCE63015.1"/>
    </source>
</evidence>
<dbReference type="Pfam" id="PF12728">
    <property type="entry name" value="HTH_17"/>
    <property type="match status" value="1"/>
</dbReference>
<evidence type="ECO:0000259" key="1">
    <source>
        <dbReference type="Pfam" id="PF12728"/>
    </source>
</evidence>
<keyword evidence="3" id="KW-1185">Reference proteome</keyword>
<accession>A0A2A4G5J1</accession>
<dbReference type="RefSeq" id="WP_097441124.1">
    <property type="nucleotide sequence ID" value="NZ_KZ300477.1"/>
</dbReference>
<name>A0A2A4G5J1_9FLAO</name>
<dbReference type="OrthoDB" id="1524679at2"/>
<sequence length="93" mass="10736">MPANIVTTEDLKVLREEILEGVIKILEGRREIRMEQWVKSNTLMDILKISPGTLQNLRANGTIPYTRLGRLIYYNLDEVQRIMADGHLKGKRS</sequence>
<dbReference type="InterPro" id="IPR041657">
    <property type="entry name" value="HTH_17"/>
</dbReference>
<dbReference type="PANTHER" id="PTHR34585">
    <property type="match status" value="1"/>
</dbReference>
<dbReference type="PANTHER" id="PTHR34585:SF22">
    <property type="entry name" value="HELIX-TURN-HELIX DOMAIN-CONTAINING PROTEIN"/>
    <property type="match status" value="1"/>
</dbReference>
<dbReference type="InterPro" id="IPR009061">
    <property type="entry name" value="DNA-bd_dom_put_sf"/>
</dbReference>
<keyword evidence="2" id="KW-0238">DNA-binding</keyword>
<gene>
    <name evidence="2" type="ORF">B7P33_17225</name>
</gene>
<organism evidence="2 3">
    <name type="scientific">Sediminicola luteus</name>
    <dbReference type="NCBI Taxonomy" id="319238"/>
    <lineage>
        <taxon>Bacteria</taxon>
        <taxon>Pseudomonadati</taxon>
        <taxon>Bacteroidota</taxon>
        <taxon>Flavobacteriia</taxon>
        <taxon>Flavobacteriales</taxon>
        <taxon>Flavobacteriaceae</taxon>
        <taxon>Sediminicola</taxon>
    </lineage>
</organism>
<reference evidence="2 3" key="1">
    <citation type="submission" date="2017-04" db="EMBL/GenBank/DDBJ databases">
        <title>A new member of the family Flavobacteriaceae isolated from ascidians.</title>
        <authorList>
            <person name="Chen L."/>
        </authorList>
    </citation>
    <scope>NUCLEOTIDE SEQUENCE [LARGE SCALE GENOMIC DNA]</scope>
    <source>
        <strain evidence="2 3">HQA918</strain>
    </source>
</reference>
<proteinExistence type="predicted"/>
<evidence type="ECO:0000313" key="3">
    <source>
        <dbReference type="Proteomes" id="UP000219559"/>
    </source>
</evidence>
<dbReference type="Proteomes" id="UP000219559">
    <property type="component" value="Unassembled WGS sequence"/>
</dbReference>
<dbReference type="SUPFAM" id="SSF46955">
    <property type="entry name" value="Putative DNA-binding domain"/>
    <property type="match status" value="1"/>
</dbReference>
<dbReference type="AlphaFoldDB" id="A0A2A4G5J1"/>
<feature type="domain" description="Helix-turn-helix" evidence="1">
    <location>
        <begin position="42"/>
        <end position="84"/>
    </location>
</feature>